<organism evidence="1 2">
    <name type="scientific">Martelella alba</name>
    <dbReference type="NCBI Taxonomy" id="2590451"/>
    <lineage>
        <taxon>Bacteria</taxon>
        <taxon>Pseudomonadati</taxon>
        <taxon>Pseudomonadota</taxon>
        <taxon>Alphaproteobacteria</taxon>
        <taxon>Hyphomicrobiales</taxon>
        <taxon>Aurantimonadaceae</taxon>
        <taxon>Martelella</taxon>
    </lineage>
</organism>
<evidence type="ECO:0000313" key="2">
    <source>
        <dbReference type="Proteomes" id="UP000305202"/>
    </source>
</evidence>
<dbReference type="RefSeq" id="WP_136989080.1">
    <property type="nucleotide sequence ID" value="NZ_SZPQ01000004.1"/>
</dbReference>
<dbReference type="InterPro" id="IPR007488">
    <property type="entry name" value="DUF535"/>
</dbReference>
<name>A0ABY2SQ68_9HYPH</name>
<dbReference type="PANTHER" id="PTHR38785:SF1">
    <property type="entry name" value="HOMOLOG OF VIRK"/>
    <property type="match status" value="1"/>
</dbReference>
<sequence>MSQFISRRENAAVAESGRQLATELFLGRRIPGPAWRRRYYRCKFMLRHLSTLRYSGPWLEQLARHPLSDRLMAAQPGLPCKLHRPYLAANMTQGQRLAALQYHYSYLYQHLPVGLLDRHYCRDGALLAVLDAKNERRFTLRLCSLDQLNREGEATLVFADEQNVMLAEITFAIMPEQGATLFIGGLQGAHRQLPHDAIHSATKDCHGLFPKRLVLEGVAALAEALGVKQILAVGNRTHMYREWRYFYRSKRFLHADYDRFWLSMRGLPQERGYFRLPLRIARKSFDCLPSKKRAEYRRRYAMLDSIADQINAHFNPL</sequence>
<dbReference type="PANTHER" id="PTHR38785">
    <property type="entry name" value="HOMOLOG OF VIRK"/>
    <property type="match status" value="1"/>
</dbReference>
<reference evidence="1 2" key="1">
    <citation type="submission" date="2019-04" db="EMBL/GenBank/DDBJ databases">
        <authorList>
            <person name="Li M."/>
            <person name="Gao C."/>
        </authorList>
    </citation>
    <scope>NUCLEOTIDE SEQUENCE [LARGE SCALE GENOMIC DNA]</scope>
    <source>
        <strain evidence="1 2">BGMRC 2031</strain>
    </source>
</reference>
<dbReference type="Pfam" id="PF04393">
    <property type="entry name" value="DUF535"/>
    <property type="match status" value="1"/>
</dbReference>
<gene>
    <name evidence="1" type="ORF">FCN80_06165</name>
</gene>
<dbReference type="EMBL" id="SZPQ01000004">
    <property type="protein sequence ID" value="TKI07467.1"/>
    <property type="molecule type" value="Genomic_DNA"/>
</dbReference>
<evidence type="ECO:0000313" key="1">
    <source>
        <dbReference type="EMBL" id="TKI07467.1"/>
    </source>
</evidence>
<keyword evidence="2" id="KW-1185">Reference proteome</keyword>
<comment type="caution">
    <text evidence="1">The sequence shown here is derived from an EMBL/GenBank/DDBJ whole genome shotgun (WGS) entry which is preliminary data.</text>
</comment>
<proteinExistence type="predicted"/>
<protein>
    <submittedName>
        <fullName evidence="1">DUF535 domain-containing protein</fullName>
    </submittedName>
</protein>
<accession>A0ABY2SQ68</accession>
<dbReference type="Proteomes" id="UP000305202">
    <property type="component" value="Unassembled WGS sequence"/>
</dbReference>